<dbReference type="SUPFAM" id="SSF56024">
    <property type="entry name" value="Phospholipase D/nuclease"/>
    <property type="match status" value="2"/>
</dbReference>
<accession>A0A6J6K1K2</accession>
<dbReference type="EMBL" id="CAEZWB010000032">
    <property type="protein sequence ID" value="CAB4643647.1"/>
    <property type="molecule type" value="Genomic_DNA"/>
</dbReference>
<dbReference type="AlphaFoldDB" id="A0A6J6K1K2"/>
<dbReference type="NCBIfam" id="NF003921">
    <property type="entry name" value="PRK05443.2-2"/>
    <property type="match status" value="1"/>
</dbReference>
<dbReference type="PIRSF" id="PIRSF015589">
    <property type="entry name" value="PP_kinase"/>
    <property type="match status" value="1"/>
</dbReference>
<dbReference type="Gene3D" id="3.30.1840.10">
    <property type="entry name" value="Polyphosphate kinase middle domain"/>
    <property type="match status" value="1"/>
</dbReference>
<keyword evidence="6" id="KW-0067">ATP-binding</keyword>
<sequence>MTSWRQLLRRNTSAQSNSYASGIDARVINRELSWLDFNDRVLSLSGDIGIPLLERCKFSAIFSSNLDEFYQIRVAALKDQIAADVHTPTPDGRTPQAQLHAIGRRVQQLVDAQEDTWNSELVPQLRQHGIEIVSWDNATPTEREYLAEQFETRIFPVLTPLAVDPAHPFPYISNLALNLAIIANDPRTQERRFARVKMPQNFPRFMSVPGSTRFVLIEDVITANLGRLFPGMNIEQCHTFRVSRNADLSLDDEDAEDLLAAVEMELRRRRFGRAVRLEVPETIDADMLAMLIDELELDATDVTRHRAPIALTALFQIANIDLPALRFTPWPPLVAGRLSAAQEAGKSIFSVIRERQLLVHHPHESFSSSVEAFVEQAALDPQVQSIKMTLYRTSGDSSIARHLIKAAELGKQVAVVLELKARFDEARNVSWAKELEYAGVHVTYGLVGLKTHSKCVLVVRNDPDKMRRYVHIGTGNYNSSTARLYEDIGFFTCEDAIGSDATELFNYLTGYGHEPNYQVLLVAPHQLRDRMIALIDKEASFGADGRITMKMNSISDPAVIEALYAASGAGVQIDIVVRGICCLRAGVEGLSENIRVRSILGRFLEHSRIYRFEHGLSDNEPLHLIGSADMMGRNLDGRVEALVPLTHPKHRMWLDTVLGFLTDDEATHFRLGSDNTWHRAGSASFAVDAQQKLHEWVVATQVR</sequence>
<evidence type="ECO:0000259" key="7">
    <source>
        <dbReference type="Pfam" id="PF02503"/>
    </source>
</evidence>
<feature type="domain" description="Polyphosphate kinase C-terminal" evidence="10">
    <location>
        <begin position="347"/>
        <end position="512"/>
    </location>
</feature>
<evidence type="ECO:0000259" key="10">
    <source>
        <dbReference type="Pfam" id="PF17941"/>
    </source>
</evidence>
<protein>
    <recommendedName>
        <fullName evidence="1">ATP-polyphosphate phosphotransferase</fullName>
        <ecNumber evidence="1">2.7.4.1</ecNumber>
    </recommendedName>
</protein>
<dbReference type="Pfam" id="PF17941">
    <property type="entry name" value="PP_kinase_C_1"/>
    <property type="match status" value="1"/>
</dbReference>
<evidence type="ECO:0000256" key="2">
    <source>
        <dbReference type="ARBA" id="ARBA00022553"/>
    </source>
</evidence>
<reference evidence="11" key="1">
    <citation type="submission" date="2020-05" db="EMBL/GenBank/DDBJ databases">
        <authorList>
            <person name="Chiriac C."/>
            <person name="Salcher M."/>
            <person name="Ghai R."/>
            <person name="Kavagutti S V."/>
        </authorList>
    </citation>
    <scope>NUCLEOTIDE SEQUENCE</scope>
</reference>
<evidence type="ECO:0000313" key="11">
    <source>
        <dbReference type="EMBL" id="CAB4643647.1"/>
    </source>
</evidence>
<dbReference type="Gene3D" id="3.30.870.10">
    <property type="entry name" value="Endonuclease Chain A"/>
    <property type="match status" value="2"/>
</dbReference>
<dbReference type="Pfam" id="PF13090">
    <property type="entry name" value="PP_kinase_C"/>
    <property type="match status" value="1"/>
</dbReference>
<feature type="domain" description="Polyphosphate kinase C-terminal" evidence="9">
    <location>
        <begin position="520"/>
        <end position="681"/>
    </location>
</feature>
<dbReference type="NCBIfam" id="NF003918">
    <property type="entry name" value="PRK05443.1-2"/>
    <property type="match status" value="1"/>
</dbReference>
<keyword evidence="4" id="KW-0547">Nucleotide-binding</keyword>
<dbReference type="InterPro" id="IPR025200">
    <property type="entry name" value="PPK_C_dom2"/>
</dbReference>
<dbReference type="PANTHER" id="PTHR30218:SF0">
    <property type="entry name" value="POLYPHOSPHATE KINASE"/>
    <property type="match status" value="1"/>
</dbReference>
<feature type="domain" description="Polyphosphate kinase middle" evidence="7">
    <location>
        <begin position="142"/>
        <end position="317"/>
    </location>
</feature>
<dbReference type="InterPro" id="IPR003414">
    <property type="entry name" value="PP_kinase"/>
</dbReference>
<keyword evidence="5" id="KW-0418">Kinase</keyword>
<dbReference type="InterPro" id="IPR041108">
    <property type="entry name" value="PP_kinase_C_1"/>
</dbReference>
<proteinExistence type="inferred from homology"/>
<dbReference type="Pfam" id="PF13089">
    <property type="entry name" value="PP_kinase_N"/>
    <property type="match status" value="1"/>
</dbReference>
<dbReference type="GO" id="GO:0006799">
    <property type="term" value="P:polyphosphate biosynthetic process"/>
    <property type="evidence" value="ECO:0007669"/>
    <property type="project" value="InterPro"/>
</dbReference>
<dbReference type="GO" id="GO:0009358">
    <property type="term" value="C:polyphosphate kinase complex"/>
    <property type="evidence" value="ECO:0007669"/>
    <property type="project" value="InterPro"/>
</dbReference>
<evidence type="ECO:0000256" key="1">
    <source>
        <dbReference type="ARBA" id="ARBA00012960"/>
    </source>
</evidence>
<dbReference type="GO" id="GO:0005524">
    <property type="term" value="F:ATP binding"/>
    <property type="evidence" value="ECO:0007669"/>
    <property type="project" value="UniProtKB-KW"/>
</dbReference>
<dbReference type="PANTHER" id="PTHR30218">
    <property type="entry name" value="POLYPHOSPHATE KINASE"/>
    <property type="match status" value="1"/>
</dbReference>
<evidence type="ECO:0000259" key="8">
    <source>
        <dbReference type="Pfam" id="PF13089"/>
    </source>
</evidence>
<evidence type="ECO:0000259" key="9">
    <source>
        <dbReference type="Pfam" id="PF13090"/>
    </source>
</evidence>
<name>A0A6J6K1K2_9ZZZZ</name>
<dbReference type="InterPro" id="IPR025198">
    <property type="entry name" value="PPK_N_dom"/>
</dbReference>
<dbReference type="InterPro" id="IPR036832">
    <property type="entry name" value="PPK_N_dom_sf"/>
</dbReference>
<dbReference type="HAMAP" id="MF_00347">
    <property type="entry name" value="Polyphosphate_kinase"/>
    <property type="match status" value="1"/>
</dbReference>
<dbReference type="SUPFAM" id="SSF140356">
    <property type="entry name" value="PPK N-terminal domain-like"/>
    <property type="match status" value="1"/>
</dbReference>
<evidence type="ECO:0000256" key="4">
    <source>
        <dbReference type="ARBA" id="ARBA00022741"/>
    </source>
</evidence>
<evidence type="ECO:0000256" key="6">
    <source>
        <dbReference type="ARBA" id="ARBA00022840"/>
    </source>
</evidence>
<evidence type="ECO:0000256" key="3">
    <source>
        <dbReference type="ARBA" id="ARBA00022679"/>
    </source>
</evidence>
<feature type="domain" description="Polyphosphate kinase N-terminal" evidence="8">
    <location>
        <begin position="28"/>
        <end position="133"/>
    </location>
</feature>
<dbReference type="InterPro" id="IPR024953">
    <property type="entry name" value="PP_kinase_middle"/>
</dbReference>
<keyword evidence="3" id="KW-0808">Transferase</keyword>
<dbReference type="CDD" id="cd09165">
    <property type="entry name" value="PLDc_PaPPK1_C1_like"/>
    <property type="match status" value="1"/>
</dbReference>
<dbReference type="EC" id="2.7.4.1" evidence="1"/>
<evidence type="ECO:0000256" key="5">
    <source>
        <dbReference type="ARBA" id="ARBA00022777"/>
    </source>
</evidence>
<gene>
    <name evidence="11" type="ORF">UFOPK2166_00402</name>
</gene>
<dbReference type="Gene3D" id="1.20.58.310">
    <property type="entry name" value="Polyphosphate kinase N-terminal domain"/>
    <property type="match status" value="1"/>
</dbReference>
<dbReference type="InterPro" id="IPR036830">
    <property type="entry name" value="PP_kinase_middle_dom_sf"/>
</dbReference>
<dbReference type="SUPFAM" id="SSF143724">
    <property type="entry name" value="PHP14-like"/>
    <property type="match status" value="1"/>
</dbReference>
<dbReference type="GO" id="GO:0008976">
    <property type="term" value="F:polyphosphate kinase activity"/>
    <property type="evidence" value="ECO:0007669"/>
    <property type="project" value="UniProtKB-EC"/>
</dbReference>
<dbReference type="NCBIfam" id="TIGR03705">
    <property type="entry name" value="poly_P_kin"/>
    <property type="match status" value="1"/>
</dbReference>
<organism evidence="11">
    <name type="scientific">freshwater metagenome</name>
    <dbReference type="NCBI Taxonomy" id="449393"/>
    <lineage>
        <taxon>unclassified sequences</taxon>
        <taxon>metagenomes</taxon>
        <taxon>ecological metagenomes</taxon>
    </lineage>
</organism>
<keyword evidence="2" id="KW-0597">Phosphoprotein</keyword>
<dbReference type="Pfam" id="PF02503">
    <property type="entry name" value="PP_kinase"/>
    <property type="match status" value="1"/>
</dbReference>